<keyword evidence="3" id="KW-1185">Reference proteome</keyword>
<dbReference type="EMBL" id="VJOL01000029">
    <property type="protein sequence ID" value="TSE29192.1"/>
    <property type="molecule type" value="Genomic_DNA"/>
</dbReference>
<evidence type="ECO:0000313" key="2">
    <source>
        <dbReference type="EMBL" id="TSE29192.1"/>
    </source>
</evidence>
<feature type="transmembrane region" description="Helical" evidence="1">
    <location>
        <begin position="298"/>
        <end position="322"/>
    </location>
</feature>
<evidence type="ECO:0000256" key="1">
    <source>
        <dbReference type="SAM" id="Phobius"/>
    </source>
</evidence>
<dbReference type="GO" id="GO:0016757">
    <property type="term" value="F:glycosyltransferase activity"/>
    <property type="evidence" value="ECO:0007669"/>
    <property type="project" value="UniProtKB-KW"/>
</dbReference>
<feature type="transmembrane region" description="Helical" evidence="1">
    <location>
        <begin position="157"/>
        <end position="188"/>
    </location>
</feature>
<dbReference type="OrthoDB" id="9153955at2"/>
<keyword evidence="1" id="KW-0472">Membrane</keyword>
<gene>
    <name evidence="2" type="primary">rgtA</name>
    <name evidence="2" type="ORF">Tther_01628</name>
</gene>
<comment type="caution">
    <text evidence="2">The sequence shown here is derived from an EMBL/GenBank/DDBJ whole genome shotgun (WGS) entry which is preliminary data.</text>
</comment>
<proteinExistence type="predicted"/>
<feature type="transmembrane region" description="Helical" evidence="1">
    <location>
        <begin position="251"/>
        <end position="278"/>
    </location>
</feature>
<dbReference type="Proteomes" id="UP000318542">
    <property type="component" value="Unassembled WGS sequence"/>
</dbReference>
<keyword evidence="2" id="KW-0328">Glycosyltransferase</keyword>
<dbReference type="EC" id="2.4.1.-" evidence="2"/>
<feature type="transmembrane region" description="Helical" evidence="1">
    <location>
        <begin position="355"/>
        <end position="373"/>
    </location>
</feature>
<organism evidence="2 3">
    <name type="scientific">Tepidimonas thermarum</name>
    <dbReference type="NCBI Taxonomy" id="335431"/>
    <lineage>
        <taxon>Bacteria</taxon>
        <taxon>Pseudomonadati</taxon>
        <taxon>Pseudomonadota</taxon>
        <taxon>Betaproteobacteria</taxon>
        <taxon>Burkholderiales</taxon>
        <taxon>Tepidimonas</taxon>
    </lineage>
</organism>
<reference evidence="2 3" key="1">
    <citation type="submission" date="2019-07" db="EMBL/GenBank/DDBJ databases">
        <title>Tepidimonas thermarum AA-1 draft genome.</title>
        <authorList>
            <person name="Da Costa M.S."/>
            <person name="Froufe H.J.C."/>
            <person name="Egas C."/>
            <person name="Albuquerque L."/>
        </authorList>
    </citation>
    <scope>NUCLEOTIDE SEQUENCE [LARGE SCALE GENOMIC DNA]</scope>
    <source>
        <strain evidence="2 3">AA-1</strain>
    </source>
</reference>
<evidence type="ECO:0000313" key="3">
    <source>
        <dbReference type="Proteomes" id="UP000318542"/>
    </source>
</evidence>
<keyword evidence="1" id="KW-0812">Transmembrane</keyword>
<protein>
    <submittedName>
        <fullName evidence="2">Lipopolysaccharide core galacturonosyltransferase RgtA</fullName>
        <ecNumber evidence="2">2.4.1.-</ecNumber>
    </submittedName>
</protein>
<feature type="transmembrane region" description="Helical" evidence="1">
    <location>
        <begin position="329"/>
        <end position="349"/>
    </location>
</feature>
<accession>A0A554X024</accession>
<dbReference type="RefSeq" id="WP_143902762.1">
    <property type="nucleotide sequence ID" value="NZ_VJOL01000029.1"/>
</dbReference>
<keyword evidence="2" id="KW-0808">Transferase</keyword>
<feature type="transmembrane region" description="Helical" evidence="1">
    <location>
        <begin position="57"/>
        <end position="90"/>
    </location>
</feature>
<keyword evidence="1" id="KW-1133">Transmembrane helix</keyword>
<feature type="transmembrane region" description="Helical" evidence="1">
    <location>
        <begin position="124"/>
        <end position="145"/>
    </location>
</feature>
<feature type="transmembrane region" description="Helical" evidence="1">
    <location>
        <begin position="102"/>
        <end position="118"/>
    </location>
</feature>
<name>A0A554X024_9BURK</name>
<sequence>MKRDRWRWGALLALVYGLWAVGRLVVTPALEFDEAEQVLHRQALLPLYGAQPPLFEWLVAGLCGVLPLSALQAVMVVKVAALCTIGVGTASVVEQLTHRPRAAAAAGWWALTPALLLWDGPRTLTHSLLATASVVGALAAGAPLLRGDAAAMRPTRWLALGIAITAALMSKYNTAMAVGACGLLALVAARRSALAGSVGQGRHTVMPWVRGLAWMAPGLVPLAWHASVVMRNWDTVQAPIAEKMLSGVAHGPWHGTVELVVAWIAHLGLPLALLWGLTRRWPCQMARAPVSASTLPPWGRYAFLYAAVVVSAMGAMVATGLLTDVRERWIMPLAAPLLALLAAWAAPAIERRSGVIQATAAALVITGLALLLWRPWWLAQHGTASPNRLPVREVAAWVDRLGPDDAVVVARPIQLAGALAAYGQRGRRVLYRESAPPVWEGTRICAIVLVDAATPLANAERLSALGFAPAGPVVRRVWPHRRLPDSGLAVEAQVWTTHQRPCPEGAAVYHQRP</sequence>
<dbReference type="AlphaFoldDB" id="A0A554X024"/>